<evidence type="ECO:0000313" key="2">
    <source>
        <dbReference type="Proteomes" id="UP001469553"/>
    </source>
</evidence>
<dbReference type="SUPFAM" id="SSF54001">
    <property type="entry name" value="Cysteine proteinases"/>
    <property type="match status" value="1"/>
</dbReference>
<protein>
    <submittedName>
        <fullName evidence="1">Uncharacterized protein</fullName>
    </submittedName>
</protein>
<evidence type="ECO:0000313" key="1">
    <source>
        <dbReference type="EMBL" id="MEQ2304959.1"/>
    </source>
</evidence>
<accession>A0ABV0ZFF0</accession>
<sequence>MNGEVDIKGEITRYKAGLASVPVAGFMVTYNKHNLRLEDLGTLEDQNWLNDQIINMYGELIMDVAEHKVCLCVYRPGQHTFQLRSEVYMHLNSQIVFEPLLLGD</sequence>
<reference evidence="1 2" key="1">
    <citation type="submission" date="2021-06" db="EMBL/GenBank/DDBJ databases">
        <authorList>
            <person name="Palmer J.M."/>
        </authorList>
    </citation>
    <scope>NUCLEOTIDE SEQUENCE [LARGE SCALE GENOMIC DNA]</scope>
    <source>
        <strain evidence="1 2">AS_MEX2019</strain>
        <tissue evidence="1">Muscle</tissue>
    </source>
</reference>
<gene>
    <name evidence="1" type="ORF">AMECASPLE_032629</name>
</gene>
<keyword evidence="2" id="KW-1185">Reference proteome</keyword>
<proteinExistence type="predicted"/>
<name>A0ABV0ZFF0_9TELE</name>
<comment type="caution">
    <text evidence="1">The sequence shown here is derived from an EMBL/GenBank/DDBJ whole genome shotgun (WGS) entry which is preliminary data.</text>
</comment>
<dbReference type="EMBL" id="JAHRIP010060696">
    <property type="protein sequence ID" value="MEQ2304959.1"/>
    <property type="molecule type" value="Genomic_DNA"/>
</dbReference>
<organism evidence="1 2">
    <name type="scientific">Ameca splendens</name>
    <dbReference type="NCBI Taxonomy" id="208324"/>
    <lineage>
        <taxon>Eukaryota</taxon>
        <taxon>Metazoa</taxon>
        <taxon>Chordata</taxon>
        <taxon>Craniata</taxon>
        <taxon>Vertebrata</taxon>
        <taxon>Euteleostomi</taxon>
        <taxon>Actinopterygii</taxon>
        <taxon>Neopterygii</taxon>
        <taxon>Teleostei</taxon>
        <taxon>Neoteleostei</taxon>
        <taxon>Acanthomorphata</taxon>
        <taxon>Ovalentaria</taxon>
        <taxon>Atherinomorphae</taxon>
        <taxon>Cyprinodontiformes</taxon>
        <taxon>Goodeidae</taxon>
        <taxon>Ameca</taxon>
    </lineage>
</organism>
<dbReference type="Gene3D" id="3.40.395.10">
    <property type="entry name" value="Adenoviral Proteinase, Chain A"/>
    <property type="match status" value="1"/>
</dbReference>
<dbReference type="InterPro" id="IPR038765">
    <property type="entry name" value="Papain-like_cys_pep_sf"/>
</dbReference>
<dbReference type="Proteomes" id="UP001469553">
    <property type="component" value="Unassembled WGS sequence"/>
</dbReference>